<dbReference type="Pfam" id="PF13482">
    <property type="entry name" value="RNase_H_2"/>
    <property type="match status" value="1"/>
</dbReference>
<organism evidence="2 3">
    <name type="scientific">Methanospirillum stamsii</name>
    <dbReference type="NCBI Taxonomy" id="1277351"/>
    <lineage>
        <taxon>Archaea</taxon>
        <taxon>Methanobacteriati</taxon>
        <taxon>Methanobacteriota</taxon>
        <taxon>Stenosarchaea group</taxon>
        <taxon>Methanomicrobia</taxon>
        <taxon>Methanomicrobiales</taxon>
        <taxon>Methanospirillaceae</taxon>
        <taxon>Methanospirillum</taxon>
    </lineage>
</organism>
<dbReference type="Gene3D" id="3.30.420.10">
    <property type="entry name" value="Ribonuclease H-like superfamily/Ribonuclease H"/>
    <property type="match status" value="1"/>
</dbReference>
<dbReference type="InterPro" id="IPR012337">
    <property type="entry name" value="RNaseH-like_sf"/>
</dbReference>
<dbReference type="GeneID" id="97609549"/>
<dbReference type="InterPro" id="IPR036397">
    <property type="entry name" value="RNaseH_sf"/>
</dbReference>
<dbReference type="GO" id="GO:0004527">
    <property type="term" value="F:exonuclease activity"/>
    <property type="evidence" value="ECO:0007669"/>
    <property type="project" value="UniProtKB-KW"/>
</dbReference>
<comment type="caution">
    <text evidence="2">The sequence shown here is derived from an EMBL/GenBank/DDBJ whole genome shotgun (WGS) entry which is preliminary data.</text>
</comment>
<dbReference type="Proteomes" id="UP000245934">
    <property type="component" value="Unassembled WGS sequence"/>
</dbReference>
<dbReference type="RefSeq" id="WP_109940040.1">
    <property type="nucleotide sequence ID" value="NZ_CP176366.1"/>
</dbReference>
<dbReference type="PANTHER" id="PTHR38462">
    <property type="entry name" value="EXONUCLEASE-LIKE PROTEIN"/>
    <property type="match status" value="1"/>
</dbReference>
<protein>
    <submittedName>
        <fullName evidence="2">Exonuclease</fullName>
    </submittedName>
</protein>
<keyword evidence="2" id="KW-0269">Exonuclease</keyword>
<dbReference type="GO" id="GO:0003676">
    <property type="term" value="F:nucleic acid binding"/>
    <property type="evidence" value="ECO:0007669"/>
    <property type="project" value="InterPro"/>
</dbReference>
<name>A0A2V2NIT3_9EURY</name>
<evidence type="ECO:0000313" key="3">
    <source>
        <dbReference type="Proteomes" id="UP000245934"/>
    </source>
</evidence>
<dbReference type="InterPro" id="IPR038720">
    <property type="entry name" value="YprB_RNase_H-like_dom"/>
</dbReference>
<dbReference type="EMBL" id="QGMZ01000010">
    <property type="protein sequence ID" value="PWR75521.1"/>
    <property type="molecule type" value="Genomic_DNA"/>
</dbReference>
<dbReference type="OrthoDB" id="211024at2157"/>
<dbReference type="PANTHER" id="PTHR38462:SF1">
    <property type="entry name" value="YPRB RIBONUCLEASE H-LIKE DOMAIN-CONTAINING PROTEIN"/>
    <property type="match status" value="1"/>
</dbReference>
<proteinExistence type="predicted"/>
<dbReference type="AlphaFoldDB" id="A0A2V2NIT3"/>
<keyword evidence="2" id="KW-0378">Hydrolase</keyword>
<reference evidence="2 3" key="1">
    <citation type="submission" date="2018-05" db="EMBL/GenBank/DDBJ databases">
        <title>Draft genome of Methanospirillum stamsii Pt1.</title>
        <authorList>
            <person name="Dueholm M.S."/>
            <person name="Nielsen P.H."/>
            <person name="Bakmann L.F."/>
            <person name="Otzen D.E."/>
        </authorList>
    </citation>
    <scope>NUCLEOTIDE SEQUENCE [LARGE SCALE GENOMIC DNA]</scope>
    <source>
        <strain evidence="2 3">Pt1</strain>
    </source>
</reference>
<gene>
    <name evidence="2" type="ORF">DLD82_05170</name>
</gene>
<evidence type="ECO:0000259" key="1">
    <source>
        <dbReference type="Pfam" id="PF13482"/>
    </source>
</evidence>
<accession>A0A2V2NIT3</accession>
<keyword evidence="2" id="KW-0540">Nuclease</keyword>
<feature type="domain" description="YprB ribonuclease H-like" evidence="1">
    <location>
        <begin position="186"/>
        <end position="349"/>
    </location>
</feature>
<dbReference type="SUPFAM" id="SSF53098">
    <property type="entry name" value="Ribonuclease H-like"/>
    <property type="match status" value="1"/>
</dbReference>
<evidence type="ECO:0000313" key="2">
    <source>
        <dbReference type="EMBL" id="PWR75521.1"/>
    </source>
</evidence>
<keyword evidence="3" id="KW-1185">Reference proteome</keyword>
<sequence length="361" mass="40779">MSGADLAGIGRRWQERISASPEYSVVLHDNVFRQGISQYPVQESVFHSQHRLLTRLCQDYDGFSLEDCFSGTALTNSEGEYYVIDSSQDAPSISVDISGFKSLLKHELTLVRGIGPAVSAQLKSRGCRTIDNLAYMRRYRSAASCIIEALSGDSVEIFRLLSARKGAAHPFSLLCSCLFPLSKFRFVDIETLGIFGRPLILIGLGYFEDGTFQVRQFLLRDIGEEVSALIAFLELIPDDAVLVTFNGKSFDIPYIADRLAYYGLPSLPQVPHFDLLHPSRRLWKREISDCRLSTLEKKYLQISRSEDLPGALVPEWYCRYMETGNPGPVVPIVEHNRQDVVSLAYLLSRLGVEWYERLRFT</sequence>